<evidence type="ECO:0000313" key="5">
    <source>
        <dbReference type="EMBL" id="EAB8479414.1"/>
    </source>
</evidence>
<dbReference type="PANTHER" id="PTHR11777">
    <property type="entry name" value="ALANYL-TRNA SYNTHETASE"/>
    <property type="match status" value="1"/>
</dbReference>
<keyword evidence="1" id="KW-0479">Metal-binding</keyword>
<accession>A0A3Y9C5Z6</accession>
<dbReference type="InterPro" id="IPR009000">
    <property type="entry name" value="Transl_B-barrel_sf"/>
</dbReference>
<reference evidence="5" key="1">
    <citation type="submission" date="2018-08" db="EMBL/GenBank/DDBJ databases">
        <authorList>
            <person name="Ashton P.M."/>
            <person name="Dallman T."/>
            <person name="Nair S."/>
            <person name="De Pinna E."/>
            <person name="Peters T."/>
            <person name="Grant K."/>
        </authorList>
    </citation>
    <scope>NUCLEOTIDE SEQUENCE [LARGE SCALE GENOMIC DNA]</scope>
    <source>
        <strain evidence="5">43913</strain>
    </source>
</reference>
<dbReference type="GO" id="GO:0002161">
    <property type="term" value="F:aminoacyl-tRNA deacylase activity"/>
    <property type="evidence" value="ECO:0007669"/>
    <property type="project" value="TreeGrafter"/>
</dbReference>
<dbReference type="InterPro" id="IPR050058">
    <property type="entry name" value="Ala-tRNA_ligase"/>
</dbReference>
<dbReference type="AlphaFoldDB" id="A0A3Y9C5Z6"/>
<gene>
    <name evidence="5" type="ORF">AU894_25175</name>
</gene>
<feature type="domain" description="Threonyl/alanyl tRNA synthetase SAD" evidence="4">
    <location>
        <begin position="214"/>
        <end position="242"/>
    </location>
</feature>
<dbReference type="EMBL" id="AAAFYZ010000101">
    <property type="protein sequence ID" value="EAB8479414.1"/>
    <property type="molecule type" value="Genomic_DNA"/>
</dbReference>
<evidence type="ECO:0000259" key="4">
    <source>
        <dbReference type="Pfam" id="PF07973"/>
    </source>
</evidence>
<dbReference type="SUPFAM" id="SSF55186">
    <property type="entry name" value="ThrRS/AlaRS common domain"/>
    <property type="match status" value="1"/>
</dbReference>
<dbReference type="Gene3D" id="3.30.980.10">
    <property type="entry name" value="Threonyl-trna Synthetase, Chain A, domain 2"/>
    <property type="match status" value="1"/>
</dbReference>
<dbReference type="Gene3D" id="2.40.30.130">
    <property type="match status" value="1"/>
</dbReference>
<dbReference type="Proteomes" id="UP000839644">
    <property type="component" value="Unassembled WGS sequence"/>
</dbReference>
<dbReference type="GO" id="GO:0046872">
    <property type="term" value="F:metal ion binding"/>
    <property type="evidence" value="ECO:0007669"/>
    <property type="project" value="UniProtKB-KW"/>
</dbReference>
<comment type="caution">
    <text evidence="5">The sequence shown here is derived from an EMBL/GenBank/DDBJ whole genome shotgun (WGS) entry which is preliminary data.</text>
</comment>
<dbReference type="InterPro" id="IPR018163">
    <property type="entry name" value="Thr/Ala-tRNA-synth_IIc_edit"/>
</dbReference>
<organism evidence="5">
    <name type="scientific">Salmonella enterica subsp. enterica serovar Java</name>
    <dbReference type="NCBI Taxonomy" id="224729"/>
    <lineage>
        <taxon>Bacteria</taxon>
        <taxon>Pseudomonadati</taxon>
        <taxon>Pseudomonadota</taxon>
        <taxon>Gammaproteobacteria</taxon>
        <taxon>Enterobacterales</taxon>
        <taxon>Enterobacteriaceae</taxon>
        <taxon>Salmonella</taxon>
    </lineage>
</organism>
<dbReference type="GO" id="GO:0006419">
    <property type="term" value="P:alanyl-tRNA aminoacylation"/>
    <property type="evidence" value="ECO:0007669"/>
    <property type="project" value="InterPro"/>
</dbReference>
<feature type="domain" description="Alanyl-tRNA synthetase class IIc N-terminal" evidence="3">
    <location>
        <begin position="31"/>
        <end position="121"/>
    </location>
</feature>
<name>A0A3Y9C5Z6_SALEB</name>
<sequence length="248" mass="28733">MRGNYMNLNKIYEIPPTVRQYNFDGYQREGHATVLYVENDIAVFDQTIFYAESGGQIYDTGSINGNRVISVKKYLGELSKVKRTDINVPSVKINTRIVHEFSKPVDFSVGDVVSMSIDWDRRYKIMRNHTLAHFLFFGLTSLFVNKGIDLFIKGCAINEEKGSFSLNNKITNEDVDYIEEKILSIYEPGINIIMHPEEENDEIYYWKFKNIIIPCGGTHVKNTDEISNFRIWRKSEGKNKSKIYIKAL</sequence>
<protein>
    <submittedName>
        <fullName evidence="5">Alanyl-tRNA editing protein</fullName>
    </submittedName>
</protein>
<dbReference type="GO" id="GO:0004813">
    <property type="term" value="F:alanine-tRNA ligase activity"/>
    <property type="evidence" value="ECO:0007669"/>
    <property type="project" value="InterPro"/>
</dbReference>
<keyword evidence="2" id="KW-0862">Zinc</keyword>
<dbReference type="InterPro" id="IPR018164">
    <property type="entry name" value="Ala-tRNA-synth_IIc_N"/>
</dbReference>
<dbReference type="PANTHER" id="PTHR11777:SF9">
    <property type="entry name" value="ALANINE--TRNA LIGASE, CYTOPLASMIC"/>
    <property type="match status" value="1"/>
</dbReference>
<evidence type="ECO:0000256" key="2">
    <source>
        <dbReference type="ARBA" id="ARBA00022833"/>
    </source>
</evidence>
<dbReference type="Pfam" id="PF07973">
    <property type="entry name" value="tRNA_SAD"/>
    <property type="match status" value="1"/>
</dbReference>
<dbReference type="Pfam" id="PF01411">
    <property type="entry name" value="tRNA-synt_2c"/>
    <property type="match status" value="1"/>
</dbReference>
<dbReference type="InterPro" id="IPR012947">
    <property type="entry name" value="tRNA_SAD"/>
</dbReference>
<proteinExistence type="predicted"/>
<dbReference type="GO" id="GO:0005524">
    <property type="term" value="F:ATP binding"/>
    <property type="evidence" value="ECO:0007669"/>
    <property type="project" value="InterPro"/>
</dbReference>
<evidence type="ECO:0000259" key="3">
    <source>
        <dbReference type="Pfam" id="PF01411"/>
    </source>
</evidence>
<dbReference type="SUPFAM" id="SSF50447">
    <property type="entry name" value="Translation proteins"/>
    <property type="match status" value="1"/>
</dbReference>
<evidence type="ECO:0000256" key="1">
    <source>
        <dbReference type="ARBA" id="ARBA00022723"/>
    </source>
</evidence>